<dbReference type="InterPro" id="IPR012337">
    <property type="entry name" value="RNaseH-like_sf"/>
</dbReference>
<proteinExistence type="predicted"/>
<reference evidence="3 5" key="2">
    <citation type="submission" date="2019-05" db="EMBL/GenBank/DDBJ databases">
        <title>Genome sequence of Moorella thermoacetica ATCC 33924.</title>
        <authorList>
            <person name="Poehlein A."/>
            <person name="Bengelsdorf F.R."/>
            <person name="Duerre P."/>
            <person name="Daniel R."/>
        </authorList>
    </citation>
    <scope>NUCLEOTIDE SEQUENCE [LARGE SCALE GENOMIC DNA]</scope>
    <source>
        <strain evidence="3 5">ATCC 33924</strain>
    </source>
</reference>
<dbReference type="InterPro" id="IPR000261">
    <property type="entry name" value="EH_dom"/>
</dbReference>
<evidence type="ECO:0000259" key="1">
    <source>
        <dbReference type="PROSITE" id="PS50031"/>
    </source>
</evidence>
<keyword evidence="5" id="KW-1185">Reference proteome</keyword>
<dbReference type="InterPro" id="IPR036397">
    <property type="entry name" value="RNaseH_sf"/>
</dbReference>
<accession>A0AAC9HID9</accession>
<evidence type="ECO:0000313" key="4">
    <source>
        <dbReference type="Proteomes" id="UP000094598"/>
    </source>
</evidence>
<evidence type="ECO:0000313" key="5">
    <source>
        <dbReference type="Proteomes" id="UP000322283"/>
    </source>
</evidence>
<organism evidence="2 4">
    <name type="scientific">Neomoorella thermoacetica</name>
    <name type="common">Clostridium thermoaceticum</name>
    <dbReference type="NCBI Taxonomy" id="1525"/>
    <lineage>
        <taxon>Bacteria</taxon>
        <taxon>Bacillati</taxon>
        <taxon>Bacillota</taxon>
        <taxon>Clostridia</taxon>
        <taxon>Neomoorellales</taxon>
        <taxon>Neomoorellaceae</taxon>
        <taxon>Neomoorella</taxon>
    </lineage>
</organism>
<dbReference type="PROSITE" id="PS50031">
    <property type="entry name" value="EH"/>
    <property type="match status" value="1"/>
</dbReference>
<dbReference type="GO" id="GO:0003676">
    <property type="term" value="F:nucleic acid binding"/>
    <property type="evidence" value="ECO:0007669"/>
    <property type="project" value="InterPro"/>
</dbReference>
<dbReference type="EMBL" id="CP017019">
    <property type="protein sequence ID" value="AOQ24717.1"/>
    <property type="molecule type" value="Genomic_DNA"/>
</dbReference>
<dbReference type="EMBL" id="VCDX01000006">
    <property type="protein sequence ID" value="TYL12820.1"/>
    <property type="molecule type" value="Genomic_DNA"/>
</dbReference>
<dbReference type="RefSeq" id="WP_069590527.1">
    <property type="nucleotide sequence ID" value="NZ_CP017019.1"/>
</dbReference>
<dbReference type="Gene3D" id="3.30.420.10">
    <property type="entry name" value="Ribonuclease H-like superfamily/Ribonuclease H"/>
    <property type="match status" value="1"/>
</dbReference>
<evidence type="ECO:0000313" key="3">
    <source>
        <dbReference type="EMBL" id="TYL12820.1"/>
    </source>
</evidence>
<gene>
    <name evidence="2" type="ORF">Maut_02289</name>
    <name evidence="3" type="ORF">MTAT_20620</name>
</gene>
<reference evidence="2 4" key="1">
    <citation type="submission" date="2016-08" db="EMBL/GenBank/DDBJ databases">
        <title>Moorella thermoacetica DSM 103132.</title>
        <authorList>
            <person name="Jendresen C.B."/>
            <person name="Redl S.M."/>
            <person name="Jensen T.O."/>
            <person name="Nielsen A.T."/>
        </authorList>
    </citation>
    <scope>NUCLEOTIDE SEQUENCE [LARGE SCALE GENOMIC DNA]</scope>
    <source>
        <strain evidence="2 4">DSM 103132</strain>
    </source>
</reference>
<dbReference type="SUPFAM" id="SSF53098">
    <property type="entry name" value="Ribonuclease H-like"/>
    <property type="match status" value="1"/>
</dbReference>
<sequence>MDKDLENILSSYRGSLRDEMKQHLGEHFRAHNISNPEQLVAILDAIAGVQKELVARVQTTKVDAVSARSYLYKLQRQMVATGTLPAPAPELVQRFNEYVSILGLPHRLPSNATAKQIAAAYASAVKEAYKRNVVRSSVEPFYRAAERLASELQNQAQVDAKIKNALESLGIVLRPVDEDLGGNVNLRKLFHFRANDKNLSLLLQKIFPYDFPRQGLEHEGLRWYELPRNITAETAYEAETGAPVVKLKSSSASKRLARSLGEGHYLRVVNQHLDWQQVLARKDLRRQASARERIIKAFADVTKTEPRNVSQDYLGRELIERGTGDLWEVVGTTKSGALRLQLKLADPSQYWLEPPEKFSVRQVVERVTGIATPPPPEPILPVAESPVPFVAADHEKARVLRDKLLKIINDETSADMVATGKNLSYSAARLKNLEVFLMAPVKQFIVTHPRWLSRFDSTESRIAEDLAQELNVHLMEYADVWLSRHDIKEIDSGVYKRFLEDWMAAANRDMYRLVFRANARFSGMDEDAIQRAWSLLKEVVPGDYQITSTADIIKLAEVARKKLKPAEYNLLAPLLSATESELSDVLTFDRGEVISLNAPVLRSEADAEKFAERTVEDIIATQENAHEIVETFDEQLSGYGRNVEETAIENVYRERGYFDSAEEFVKANLDRIVSGRMTPETFKRFRLIRNELQLLYGEDLGQAIANYSEYQYLNRRLRALGGSGSAQARKIQERVVALENYLAAPWSPVQFKSQEELYRFWKSQLPEEGWRVVSSNNEPLVAKEVTEGLIKGSAGGKSVYFGVRRPEVTIYPENIYSKFYWSGYQGSVPLPFLRSLETPTFSFQNNMQSINQTLRNVSNLKEGQTVAVLDLETTTLPGLEELKNRPGLFGVTEIAARKYRYTGSRLEPVEGGTFRAFVRPTAEQEFYIQELERRAAAGESLSQFEQDYLANIRRVGGLQRLVERGYSEETAYQALGRFLANVDVLAGQNVVGFDIPQVLRPRMGKYASVLAKPVIDLVHLAAYTHPREPGNLAYLVNQYGTESTKAAYASGAHEALTDVNATGELLGLQIARAKDYLAKATPLYSGDYLVHHRSGPGAMPRGVYRVLNYLPDENTLELLRTSTNEYYRLQGKSPAELEHLLYSQFMHVGSEYPAEIDALFTADRASRRVRAAMTDLREAQRLIKRYDALEAYAAKAGVSLTDIRELSTDVLRELDEEQRKTLLPLQEMPSLLRNQQAAYDWYVNEFKPIHRQFVEQLARNGSEDAQQLYQRYYERLAQAHPYRQITRVAYPWEQRLVLPNIVHGHSVSL</sequence>
<name>A0AAC9HID9_NEOTH</name>
<protein>
    <recommendedName>
        <fullName evidence="1">EH domain-containing protein</fullName>
    </recommendedName>
</protein>
<evidence type="ECO:0000313" key="2">
    <source>
        <dbReference type="EMBL" id="AOQ24717.1"/>
    </source>
</evidence>
<dbReference type="Proteomes" id="UP000322283">
    <property type="component" value="Unassembled WGS sequence"/>
</dbReference>
<feature type="domain" description="EH" evidence="1">
    <location>
        <begin position="491"/>
        <end position="581"/>
    </location>
</feature>
<dbReference type="Proteomes" id="UP000094598">
    <property type="component" value="Chromosome"/>
</dbReference>